<gene>
    <name evidence="1" type="ORF">CRP01_37940</name>
</gene>
<evidence type="ECO:0000313" key="2">
    <source>
        <dbReference type="Proteomes" id="UP000223913"/>
    </source>
</evidence>
<dbReference type="NCBIfam" id="TIGR02241">
    <property type="entry name" value="conserved hypothetical phage tail region protein"/>
    <property type="match status" value="1"/>
</dbReference>
<dbReference type="PANTHER" id="PTHR38009">
    <property type="entry name" value="CONSERVED HYPOTHETICAL PHAGE TAIL PROTEIN"/>
    <property type="match status" value="1"/>
</dbReference>
<dbReference type="PANTHER" id="PTHR38009:SF1">
    <property type="entry name" value="CONSERVED HYPOTHETICAL PHAGE TAIL PROTEIN"/>
    <property type="match status" value="1"/>
</dbReference>
<dbReference type="AlphaFoldDB" id="A0A2D0MYC3"/>
<keyword evidence="2" id="KW-1185">Reference proteome</keyword>
<dbReference type="InterPro" id="IPR010667">
    <property type="entry name" value="Phage_T4_Gp19"/>
</dbReference>
<evidence type="ECO:0000313" key="1">
    <source>
        <dbReference type="EMBL" id="PHN01264.1"/>
    </source>
</evidence>
<dbReference type="EMBL" id="PDUD01000058">
    <property type="protein sequence ID" value="PHN01264.1"/>
    <property type="molecule type" value="Genomic_DNA"/>
</dbReference>
<name>A0A2D0MYC3_FLAN2</name>
<protein>
    <submittedName>
        <fullName evidence="1">Phage tail protein</fullName>
    </submittedName>
</protein>
<sequence>MPNYPLTNFHFRVDWGGSNAGFQEVSGLGSGSYEEVKYRDGISPESNDLKFPGRKTFTDINLKRGTFQGDNEFYEWWNQNDPGEPAQRDIVISLLNKDHEPVVVWKVLGAWVKEIKSTTLNADSNEVAVEEMVIAHQGCEIQND</sequence>
<accession>A0A2D0MYC3</accession>
<dbReference type="InterPro" id="IPR011747">
    <property type="entry name" value="CHP02241"/>
</dbReference>
<reference evidence="1 2" key="1">
    <citation type="submission" date="2017-10" db="EMBL/GenBank/DDBJ databases">
        <title>The draft genome sequence of Lewinella nigricans NBRC 102662.</title>
        <authorList>
            <person name="Wang K."/>
        </authorList>
    </citation>
    <scope>NUCLEOTIDE SEQUENCE [LARGE SCALE GENOMIC DNA]</scope>
    <source>
        <strain evidence="1 2">NBRC 102662</strain>
    </source>
</reference>
<dbReference type="RefSeq" id="WP_099155321.1">
    <property type="nucleotide sequence ID" value="NZ_PDUD01000058.1"/>
</dbReference>
<proteinExistence type="predicted"/>
<dbReference type="Pfam" id="PF06841">
    <property type="entry name" value="Phage_T4_gp19"/>
    <property type="match status" value="1"/>
</dbReference>
<dbReference type="Proteomes" id="UP000223913">
    <property type="component" value="Unassembled WGS sequence"/>
</dbReference>
<dbReference type="GO" id="GO:0005198">
    <property type="term" value="F:structural molecule activity"/>
    <property type="evidence" value="ECO:0007669"/>
    <property type="project" value="InterPro"/>
</dbReference>
<dbReference type="OrthoDB" id="73314at2"/>
<organism evidence="1 2">
    <name type="scientific">Flavilitoribacter nigricans (strain ATCC 23147 / DSM 23189 / NBRC 102662 / NCIMB 1420 / SS-2)</name>
    <name type="common">Lewinella nigricans</name>
    <dbReference type="NCBI Taxonomy" id="1122177"/>
    <lineage>
        <taxon>Bacteria</taxon>
        <taxon>Pseudomonadati</taxon>
        <taxon>Bacteroidota</taxon>
        <taxon>Saprospiria</taxon>
        <taxon>Saprospirales</taxon>
        <taxon>Lewinellaceae</taxon>
        <taxon>Flavilitoribacter</taxon>
    </lineage>
</organism>
<comment type="caution">
    <text evidence="1">The sequence shown here is derived from an EMBL/GenBank/DDBJ whole genome shotgun (WGS) entry which is preliminary data.</text>
</comment>